<keyword evidence="1" id="KW-0472">Membrane</keyword>
<protein>
    <submittedName>
        <fullName evidence="2">Uncharacterized protein</fullName>
    </submittedName>
</protein>
<feature type="transmembrane region" description="Helical" evidence="1">
    <location>
        <begin position="38"/>
        <end position="60"/>
    </location>
</feature>
<keyword evidence="3" id="KW-1185">Reference proteome</keyword>
<evidence type="ECO:0000313" key="2">
    <source>
        <dbReference type="EMBL" id="PWK54271.1"/>
    </source>
</evidence>
<evidence type="ECO:0000256" key="1">
    <source>
        <dbReference type="SAM" id="Phobius"/>
    </source>
</evidence>
<dbReference type="AlphaFoldDB" id="A0A316G045"/>
<feature type="transmembrane region" description="Helical" evidence="1">
    <location>
        <begin position="72"/>
        <end position="92"/>
    </location>
</feature>
<dbReference type="RefSeq" id="WP_109761396.1">
    <property type="nucleotide sequence ID" value="NZ_QGGU01000001.1"/>
</dbReference>
<sequence>MSHNDLLKSLLGYHQRLVSDEFVRSVMKKVDLFYKRRLWILSLSTLMGVIFACIGIAMVWPDGVSMPMVMGVPYMIETIAVVLMASLITWVFQDELSGG</sequence>
<proteinExistence type="predicted"/>
<keyword evidence="1" id="KW-0812">Transmembrane</keyword>
<gene>
    <name evidence="2" type="ORF">C8D97_101119</name>
</gene>
<name>A0A316G045_9GAMM</name>
<reference evidence="2 3" key="1">
    <citation type="submission" date="2018-05" db="EMBL/GenBank/DDBJ databases">
        <title>Genomic Encyclopedia of Type Strains, Phase IV (KMG-IV): sequencing the most valuable type-strain genomes for metagenomic binning, comparative biology and taxonomic classification.</title>
        <authorList>
            <person name="Goeker M."/>
        </authorList>
    </citation>
    <scope>NUCLEOTIDE SEQUENCE [LARGE SCALE GENOMIC DNA]</scope>
    <source>
        <strain evidence="2 3">DSM 25350</strain>
    </source>
</reference>
<organism evidence="2 3">
    <name type="scientific">Pleionea mediterranea</name>
    <dbReference type="NCBI Taxonomy" id="523701"/>
    <lineage>
        <taxon>Bacteria</taxon>
        <taxon>Pseudomonadati</taxon>
        <taxon>Pseudomonadota</taxon>
        <taxon>Gammaproteobacteria</taxon>
        <taxon>Oceanospirillales</taxon>
        <taxon>Pleioneaceae</taxon>
        <taxon>Pleionea</taxon>
    </lineage>
</organism>
<accession>A0A316G045</accession>
<keyword evidence="1" id="KW-1133">Transmembrane helix</keyword>
<comment type="caution">
    <text evidence="2">The sequence shown here is derived from an EMBL/GenBank/DDBJ whole genome shotgun (WGS) entry which is preliminary data.</text>
</comment>
<dbReference type="EMBL" id="QGGU01000001">
    <property type="protein sequence ID" value="PWK54271.1"/>
    <property type="molecule type" value="Genomic_DNA"/>
</dbReference>
<evidence type="ECO:0000313" key="3">
    <source>
        <dbReference type="Proteomes" id="UP000245790"/>
    </source>
</evidence>
<dbReference type="Proteomes" id="UP000245790">
    <property type="component" value="Unassembled WGS sequence"/>
</dbReference>